<sequence>MLIAFCIYKYFPYGGLQRDFMRVAKEILSRGHAVRVYTRQWEGDKPSDLEVIKVPTTSIRNIGKNIQYYRWVQNHLKAHPVDKIVGFNRMPNLDIYFAGDVCYAENNKNRSFLYKLSSRYRHFIKFEAAVFNKGLNTKILLLTEKSKNDFQKHYDTEDSRFYLLPPGIDPDRKYDKQPSNSRENFREEFKIQPDQKLLLQVCSNYELKGVDRSLKALANLPEEIKKKIVFFVVGQDSPDKMRQLAQSLNIQDQVHFFGGRDDIARFMLGSDLMLHPARHEAAGIVILESIVSGLPIIVSGACGYASYTDKAQAGIVLNEPFNQNEYNQAIRNVLMDTVLLKKWSKNAKDYADRTDLYGLAKKAADIILDQQ</sequence>
<dbReference type="SUPFAM" id="SSF53756">
    <property type="entry name" value="UDP-Glycosyltransferase/glycogen phosphorylase"/>
    <property type="match status" value="1"/>
</dbReference>
<comment type="caution">
    <text evidence="3">The sequence shown here is derived from an EMBL/GenBank/DDBJ whole genome shotgun (WGS) entry which is preliminary data.</text>
</comment>
<proteinExistence type="predicted"/>
<evidence type="ECO:0000259" key="2">
    <source>
        <dbReference type="Pfam" id="PF13439"/>
    </source>
</evidence>
<dbReference type="InterPro" id="IPR028098">
    <property type="entry name" value="Glyco_trans_4-like_N"/>
</dbReference>
<dbReference type="Pfam" id="PF00534">
    <property type="entry name" value="Glycos_transf_1"/>
    <property type="match status" value="1"/>
</dbReference>
<accession>A0ABS2GTZ2</accession>
<feature type="domain" description="Glycosyltransferase subfamily 4-like N-terminal" evidence="2">
    <location>
        <begin position="13"/>
        <end position="172"/>
    </location>
</feature>
<reference evidence="3 4" key="1">
    <citation type="journal article" date="2021" name="Sci. Rep.">
        <title>The distribution of antibiotic resistance genes in chicken gut microbiota commensals.</title>
        <authorList>
            <person name="Juricova H."/>
            <person name="Matiasovicova J."/>
            <person name="Kubasova T."/>
            <person name="Cejkova D."/>
            <person name="Rychlik I."/>
        </authorList>
    </citation>
    <scope>NUCLEOTIDE SEQUENCE [LARGE SCALE GENOMIC DNA]</scope>
    <source>
        <strain evidence="3 4">An562</strain>
    </source>
</reference>
<dbReference type="Pfam" id="PF13439">
    <property type="entry name" value="Glyco_transf_4"/>
    <property type="match status" value="1"/>
</dbReference>
<evidence type="ECO:0000313" key="3">
    <source>
        <dbReference type="EMBL" id="MBM6929288.1"/>
    </source>
</evidence>
<dbReference type="Proteomes" id="UP000777002">
    <property type="component" value="Unassembled WGS sequence"/>
</dbReference>
<dbReference type="PANTHER" id="PTHR12526">
    <property type="entry name" value="GLYCOSYLTRANSFERASE"/>
    <property type="match status" value="1"/>
</dbReference>
<organism evidence="3 4">
    <name type="scientific">Parasutterella secunda</name>
    <dbReference type="NCBI Taxonomy" id="626947"/>
    <lineage>
        <taxon>Bacteria</taxon>
        <taxon>Pseudomonadati</taxon>
        <taxon>Pseudomonadota</taxon>
        <taxon>Betaproteobacteria</taxon>
        <taxon>Burkholderiales</taxon>
        <taxon>Sutterellaceae</taxon>
        <taxon>Parasutterella</taxon>
    </lineage>
</organism>
<dbReference type="InterPro" id="IPR001296">
    <property type="entry name" value="Glyco_trans_1"/>
</dbReference>
<dbReference type="EMBL" id="JACJKX010000019">
    <property type="protein sequence ID" value="MBM6929288.1"/>
    <property type="molecule type" value="Genomic_DNA"/>
</dbReference>
<evidence type="ECO:0000313" key="4">
    <source>
        <dbReference type="Proteomes" id="UP000777002"/>
    </source>
</evidence>
<dbReference type="Gene3D" id="3.40.50.2000">
    <property type="entry name" value="Glycogen Phosphorylase B"/>
    <property type="match status" value="2"/>
</dbReference>
<dbReference type="RefSeq" id="WP_205050875.1">
    <property type="nucleotide sequence ID" value="NZ_JACJKX010000019.1"/>
</dbReference>
<name>A0ABS2GTZ2_9BURK</name>
<feature type="domain" description="Glycosyl transferase family 1" evidence="1">
    <location>
        <begin position="182"/>
        <end position="349"/>
    </location>
</feature>
<keyword evidence="4" id="KW-1185">Reference proteome</keyword>
<protein>
    <submittedName>
        <fullName evidence="3">Glycosyltransferase family 4 protein</fullName>
    </submittedName>
</protein>
<gene>
    <name evidence="3" type="ORF">H5985_08420</name>
</gene>
<evidence type="ECO:0000259" key="1">
    <source>
        <dbReference type="Pfam" id="PF00534"/>
    </source>
</evidence>
<dbReference type="PANTHER" id="PTHR12526:SF641">
    <property type="entry name" value="LIPOPOLYSACCHARIDE CORE BIOSYNTHESIS PROTEIN RFAG"/>
    <property type="match status" value="1"/>
</dbReference>
<dbReference type="CDD" id="cd03801">
    <property type="entry name" value="GT4_PimA-like"/>
    <property type="match status" value="1"/>
</dbReference>